<organism evidence="4 5">
    <name type="scientific">Apodospora peruviana</name>
    <dbReference type="NCBI Taxonomy" id="516989"/>
    <lineage>
        <taxon>Eukaryota</taxon>
        <taxon>Fungi</taxon>
        <taxon>Dikarya</taxon>
        <taxon>Ascomycota</taxon>
        <taxon>Pezizomycotina</taxon>
        <taxon>Sordariomycetes</taxon>
        <taxon>Sordariomycetidae</taxon>
        <taxon>Sordariales</taxon>
        <taxon>Lasiosphaeriaceae</taxon>
        <taxon>Apodospora</taxon>
    </lineage>
</organism>
<feature type="non-terminal residue" evidence="4">
    <location>
        <position position="1"/>
    </location>
</feature>
<evidence type="ECO:0000256" key="1">
    <source>
        <dbReference type="ARBA" id="ARBA00022737"/>
    </source>
</evidence>
<feature type="repeat" description="ANK" evidence="3">
    <location>
        <begin position="40"/>
        <end position="67"/>
    </location>
</feature>
<dbReference type="InterPro" id="IPR036770">
    <property type="entry name" value="Ankyrin_rpt-contain_sf"/>
</dbReference>
<dbReference type="Pfam" id="PF12796">
    <property type="entry name" value="Ank_2"/>
    <property type="match status" value="1"/>
</dbReference>
<dbReference type="SUPFAM" id="SSF48403">
    <property type="entry name" value="Ankyrin repeat"/>
    <property type="match status" value="1"/>
</dbReference>
<evidence type="ECO:0000313" key="5">
    <source>
        <dbReference type="Proteomes" id="UP001283341"/>
    </source>
</evidence>
<name>A0AAE0I5T2_9PEZI</name>
<dbReference type="InterPro" id="IPR002110">
    <property type="entry name" value="Ankyrin_rpt"/>
</dbReference>
<evidence type="ECO:0000313" key="4">
    <source>
        <dbReference type="EMBL" id="KAK3318111.1"/>
    </source>
</evidence>
<dbReference type="AlphaFoldDB" id="A0AAE0I5T2"/>
<feature type="repeat" description="ANK" evidence="3">
    <location>
        <begin position="7"/>
        <end position="39"/>
    </location>
</feature>
<dbReference type="EMBL" id="JAUEDM010000004">
    <property type="protein sequence ID" value="KAK3318111.1"/>
    <property type="molecule type" value="Genomic_DNA"/>
</dbReference>
<dbReference type="PROSITE" id="PS50297">
    <property type="entry name" value="ANK_REP_REGION"/>
    <property type="match status" value="2"/>
</dbReference>
<keyword evidence="1" id="KW-0677">Repeat</keyword>
<comment type="caution">
    <text evidence="4">The sequence shown here is derived from an EMBL/GenBank/DDBJ whole genome shotgun (WGS) entry which is preliminary data.</text>
</comment>
<accession>A0AAE0I5T2</accession>
<dbReference type="PANTHER" id="PTHR24171:SF9">
    <property type="entry name" value="ANKYRIN REPEAT DOMAIN-CONTAINING PROTEIN 39"/>
    <property type="match status" value="1"/>
</dbReference>
<dbReference type="PRINTS" id="PR01415">
    <property type="entry name" value="ANKYRIN"/>
</dbReference>
<evidence type="ECO:0000256" key="3">
    <source>
        <dbReference type="PROSITE-ProRule" id="PRU00023"/>
    </source>
</evidence>
<dbReference type="PANTHER" id="PTHR24171">
    <property type="entry name" value="ANKYRIN REPEAT DOMAIN-CONTAINING PROTEIN 39-RELATED"/>
    <property type="match status" value="1"/>
</dbReference>
<evidence type="ECO:0000256" key="2">
    <source>
        <dbReference type="ARBA" id="ARBA00023043"/>
    </source>
</evidence>
<dbReference type="PROSITE" id="PS50088">
    <property type="entry name" value="ANK_REPEAT"/>
    <property type="match status" value="2"/>
</dbReference>
<dbReference type="Gene3D" id="1.25.40.20">
    <property type="entry name" value="Ankyrin repeat-containing domain"/>
    <property type="match status" value="1"/>
</dbReference>
<keyword evidence="5" id="KW-1185">Reference proteome</keyword>
<dbReference type="SMART" id="SM00248">
    <property type="entry name" value="ANK"/>
    <property type="match status" value="2"/>
</dbReference>
<gene>
    <name evidence="4" type="ORF">B0H66DRAFT_463853</name>
</gene>
<proteinExistence type="predicted"/>
<reference evidence="4" key="2">
    <citation type="submission" date="2023-06" db="EMBL/GenBank/DDBJ databases">
        <authorList>
            <consortium name="Lawrence Berkeley National Laboratory"/>
            <person name="Haridas S."/>
            <person name="Hensen N."/>
            <person name="Bonometti L."/>
            <person name="Westerberg I."/>
            <person name="Brannstrom I.O."/>
            <person name="Guillou S."/>
            <person name="Cros-Aarteil S."/>
            <person name="Calhoun S."/>
            <person name="Kuo A."/>
            <person name="Mondo S."/>
            <person name="Pangilinan J."/>
            <person name="Riley R."/>
            <person name="Labutti K."/>
            <person name="Andreopoulos B."/>
            <person name="Lipzen A."/>
            <person name="Chen C."/>
            <person name="Yanf M."/>
            <person name="Daum C."/>
            <person name="Ng V."/>
            <person name="Clum A."/>
            <person name="Steindorff A."/>
            <person name="Ohm R."/>
            <person name="Martin F."/>
            <person name="Silar P."/>
            <person name="Natvig D."/>
            <person name="Lalanne C."/>
            <person name="Gautier V."/>
            <person name="Ament-Velasquez S.L."/>
            <person name="Kruys A."/>
            <person name="Hutchinson M.I."/>
            <person name="Powell A.J."/>
            <person name="Barry K."/>
            <person name="Miller A.N."/>
            <person name="Grigoriev I.V."/>
            <person name="Debuchy R."/>
            <person name="Gladieux P."/>
            <person name="Thoren M.H."/>
            <person name="Johannesson H."/>
        </authorList>
    </citation>
    <scope>NUCLEOTIDE SEQUENCE</scope>
    <source>
        <strain evidence="4">CBS 118394</strain>
    </source>
</reference>
<keyword evidence="2 3" id="KW-0040">ANK repeat</keyword>
<protein>
    <submittedName>
        <fullName evidence="4">Ankyrin repeat-containing domain protein</fullName>
    </submittedName>
</protein>
<dbReference type="Proteomes" id="UP001283341">
    <property type="component" value="Unassembled WGS sequence"/>
</dbReference>
<reference evidence="4" key="1">
    <citation type="journal article" date="2023" name="Mol. Phylogenet. Evol.">
        <title>Genome-scale phylogeny and comparative genomics of the fungal order Sordariales.</title>
        <authorList>
            <person name="Hensen N."/>
            <person name="Bonometti L."/>
            <person name="Westerberg I."/>
            <person name="Brannstrom I.O."/>
            <person name="Guillou S."/>
            <person name="Cros-Aarteil S."/>
            <person name="Calhoun S."/>
            <person name="Haridas S."/>
            <person name="Kuo A."/>
            <person name="Mondo S."/>
            <person name="Pangilinan J."/>
            <person name="Riley R."/>
            <person name="LaButti K."/>
            <person name="Andreopoulos B."/>
            <person name="Lipzen A."/>
            <person name="Chen C."/>
            <person name="Yan M."/>
            <person name="Daum C."/>
            <person name="Ng V."/>
            <person name="Clum A."/>
            <person name="Steindorff A."/>
            <person name="Ohm R.A."/>
            <person name="Martin F."/>
            <person name="Silar P."/>
            <person name="Natvig D.O."/>
            <person name="Lalanne C."/>
            <person name="Gautier V."/>
            <person name="Ament-Velasquez S.L."/>
            <person name="Kruys A."/>
            <person name="Hutchinson M.I."/>
            <person name="Powell A.J."/>
            <person name="Barry K."/>
            <person name="Miller A.N."/>
            <person name="Grigoriev I.V."/>
            <person name="Debuchy R."/>
            <person name="Gladieux P."/>
            <person name="Hiltunen Thoren M."/>
            <person name="Johannesson H."/>
        </authorList>
    </citation>
    <scope>NUCLEOTIDE SEQUENCE</scope>
    <source>
        <strain evidence="4">CBS 118394</strain>
    </source>
</reference>
<sequence>INHRDGDGNTPLHCATERGKIEAVRFLIDRGADISCRDCDDLSPLCFAAARNHHDKIVLLLKRGADT</sequence>
<feature type="non-terminal residue" evidence="4">
    <location>
        <position position="67"/>
    </location>
</feature>